<comment type="caution">
    <text evidence="4">The sequence shown here is derived from an EMBL/GenBank/DDBJ whole genome shotgun (WGS) entry which is preliminary data.</text>
</comment>
<evidence type="ECO:0000256" key="1">
    <source>
        <dbReference type="SAM" id="Phobius"/>
    </source>
</evidence>
<dbReference type="NCBIfam" id="TIGR02595">
    <property type="entry name" value="PEP_CTERM"/>
    <property type="match status" value="1"/>
</dbReference>
<dbReference type="AlphaFoldDB" id="A0A5C6DME6"/>
<proteinExistence type="predicted"/>
<keyword evidence="1" id="KW-0812">Transmembrane</keyword>
<evidence type="ECO:0000313" key="4">
    <source>
        <dbReference type="EMBL" id="TWU36029.1"/>
    </source>
</evidence>
<keyword evidence="1" id="KW-1133">Transmembrane helix</keyword>
<dbReference type="RefSeq" id="WP_146528079.1">
    <property type="nucleotide sequence ID" value="NZ_SJPV01000006.1"/>
</dbReference>
<evidence type="ECO:0000259" key="3">
    <source>
        <dbReference type="Pfam" id="PF07589"/>
    </source>
</evidence>
<keyword evidence="5" id="KW-1185">Reference proteome</keyword>
<feature type="signal peptide" evidence="2">
    <location>
        <begin position="1"/>
        <end position="24"/>
    </location>
</feature>
<keyword evidence="1" id="KW-0472">Membrane</keyword>
<dbReference type="InterPro" id="IPR013424">
    <property type="entry name" value="Ice-binding_C"/>
</dbReference>
<evidence type="ECO:0000313" key="5">
    <source>
        <dbReference type="Proteomes" id="UP000319143"/>
    </source>
</evidence>
<organism evidence="4 5">
    <name type="scientific">Novipirellula artificiosorum</name>
    <dbReference type="NCBI Taxonomy" id="2528016"/>
    <lineage>
        <taxon>Bacteria</taxon>
        <taxon>Pseudomonadati</taxon>
        <taxon>Planctomycetota</taxon>
        <taxon>Planctomycetia</taxon>
        <taxon>Pirellulales</taxon>
        <taxon>Pirellulaceae</taxon>
        <taxon>Novipirellula</taxon>
    </lineage>
</organism>
<reference evidence="4 5" key="1">
    <citation type="submission" date="2019-02" db="EMBL/GenBank/DDBJ databases">
        <title>Deep-cultivation of Planctomycetes and their phenomic and genomic characterization uncovers novel biology.</title>
        <authorList>
            <person name="Wiegand S."/>
            <person name="Jogler M."/>
            <person name="Boedeker C."/>
            <person name="Pinto D."/>
            <person name="Vollmers J."/>
            <person name="Rivas-Marin E."/>
            <person name="Kohn T."/>
            <person name="Peeters S.H."/>
            <person name="Heuer A."/>
            <person name="Rast P."/>
            <person name="Oberbeckmann S."/>
            <person name="Bunk B."/>
            <person name="Jeske O."/>
            <person name="Meyerdierks A."/>
            <person name="Storesund J.E."/>
            <person name="Kallscheuer N."/>
            <person name="Luecker S."/>
            <person name="Lage O.M."/>
            <person name="Pohl T."/>
            <person name="Merkel B.J."/>
            <person name="Hornburger P."/>
            <person name="Mueller R.-W."/>
            <person name="Bruemmer F."/>
            <person name="Labrenz M."/>
            <person name="Spormann A.M."/>
            <person name="Op Den Camp H."/>
            <person name="Overmann J."/>
            <person name="Amann R."/>
            <person name="Jetten M.S.M."/>
            <person name="Mascher T."/>
            <person name="Medema M.H."/>
            <person name="Devos D.P."/>
            <person name="Kaster A.-K."/>
            <person name="Ovreas L."/>
            <person name="Rohde M."/>
            <person name="Galperin M.Y."/>
            <person name="Jogler C."/>
        </authorList>
    </citation>
    <scope>NUCLEOTIDE SEQUENCE [LARGE SCALE GENOMIC DNA]</scope>
    <source>
        <strain evidence="4 5">Poly41</strain>
    </source>
</reference>
<evidence type="ECO:0000256" key="2">
    <source>
        <dbReference type="SAM" id="SignalP"/>
    </source>
</evidence>
<dbReference type="EMBL" id="SJPV01000006">
    <property type="protein sequence ID" value="TWU36029.1"/>
    <property type="molecule type" value="Genomic_DNA"/>
</dbReference>
<feature type="domain" description="Ice-binding protein C-terminal" evidence="3">
    <location>
        <begin position="294"/>
        <end position="318"/>
    </location>
</feature>
<feature type="transmembrane region" description="Helical" evidence="1">
    <location>
        <begin position="299"/>
        <end position="316"/>
    </location>
</feature>
<accession>A0A5C6DME6</accession>
<name>A0A5C6DME6_9BACT</name>
<dbReference type="OrthoDB" id="285331at2"/>
<keyword evidence="2" id="KW-0732">Signal</keyword>
<dbReference type="Proteomes" id="UP000319143">
    <property type="component" value="Unassembled WGS sequence"/>
</dbReference>
<gene>
    <name evidence="4" type="ORF">Poly41_37820</name>
</gene>
<sequence length="325" mass="34666" precursor="true">MKSQSLFLAAFITVVAGISQPCFAGAIVSGFLDGRIFANYEKPGYYDSFGIYVRDPDREFSMSEFYGTISTLIDSETEIGASLDSSWHPTAVVTSNSRAEIDAVIKYGGLSLGFDIDVALDSSVEYSSSNVEFEYYLQATEIATLRKSGEGPIADTKLFYTYDLTGAFTHSTVSQGYAGTDPFFVGGGNGWIQLSAGVGGFIGWDLLPDATYTSLTVEHKTDTLGNSQSSISMWVSILNTASGGGSGFTRFTFPHTLKLTSVLLEDGTTPEENGYTLEFASGAKSPNLTAPTGTVPEPTSLAIFGFGALGLVASGIRRRKRKHTA</sequence>
<protein>
    <submittedName>
        <fullName evidence="4">PEP-CTERM motif protein</fullName>
    </submittedName>
</protein>
<dbReference type="Pfam" id="PF07589">
    <property type="entry name" value="PEP-CTERM"/>
    <property type="match status" value="1"/>
</dbReference>
<feature type="chain" id="PRO_5022710230" evidence="2">
    <location>
        <begin position="25"/>
        <end position="325"/>
    </location>
</feature>